<dbReference type="PROSITE" id="PS00903">
    <property type="entry name" value="CYT_DCMP_DEAMINASES_1"/>
    <property type="match status" value="1"/>
</dbReference>
<evidence type="ECO:0000313" key="20">
    <source>
        <dbReference type="Proteomes" id="UP001146469"/>
    </source>
</evidence>
<keyword evidence="11" id="KW-0511">Multifunctional enzyme</keyword>
<dbReference type="GO" id="GO:0008835">
    <property type="term" value="F:diaminohydroxyphosphoribosylaminopyrimidine deaminase activity"/>
    <property type="evidence" value="ECO:0007669"/>
    <property type="project" value="UniProtKB-EC"/>
</dbReference>
<evidence type="ECO:0000256" key="16">
    <source>
        <dbReference type="PIRSR" id="PIRSR006769-2"/>
    </source>
</evidence>
<evidence type="ECO:0000256" key="2">
    <source>
        <dbReference type="ARBA" id="ARBA00004882"/>
    </source>
</evidence>
<keyword evidence="8 14" id="KW-0862">Zinc</keyword>
<feature type="binding site" evidence="17">
    <location>
        <position position="84"/>
    </location>
    <ligand>
        <name>Zn(2+)</name>
        <dbReference type="ChEBI" id="CHEBI:29105"/>
        <note>catalytic</note>
    </ligand>
</feature>
<dbReference type="GO" id="GO:0008270">
    <property type="term" value="F:zinc ion binding"/>
    <property type="evidence" value="ECO:0007669"/>
    <property type="project" value="InterPro"/>
</dbReference>
<evidence type="ECO:0000256" key="8">
    <source>
        <dbReference type="ARBA" id="ARBA00022833"/>
    </source>
</evidence>
<dbReference type="InterPro" id="IPR050765">
    <property type="entry name" value="Riboflavin_Biosynth_HTPR"/>
</dbReference>
<organism evidence="19 20">
    <name type="scientific">Corynebacterium evansiae</name>
    <dbReference type="NCBI Taxonomy" id="2913499"/>
    <lineage>
        <taxon>Bacteria</taxon>
        <taxon>Bacillati</taxon>
        <taxon>Actinomycetota</taxon>
        <taxon>Actinomycetes</taxon>
        <taxon>Mycobacteriales</taxon>
        <taxon>Corynebacteriaceae</taxon>
        <taxon>Corynebacterium</taxon>
    </lineage>
</organism>
<dbReference type="EC" id="1.1.1.193" evidence="14"/>
<feature type="binding site" evidence="16">
    <location>
        <position position="215"/>
    </location>
    <ligand>
        <name>substrate</name>
    </ligand>
</feature>
<comment type="catalytic activity">
    <reaction evidence="12 14">
        <text>5-amino-6-(5-phospho-D-ribitylamino)uracil + NADP(+) = 5-amino-6-(5-phospho-D-ribosylamino)uracil + NADPH + H(+)</text>
        <dbReference type="Rhea" id="RHEA:17845"/>
        <dbReference type="ChEBI" id="CHEBI:15378"/>
        <dbReference type="ChEBI" id="CHEBI:57783"/>
        <dbReference type="ChEBI" id="CHEBI:58349"/>
        <dbReference type="ChEBI" id="CHEBI:58421"/>
        <dbReference type="ChEBI" id="CHEBI:58453"/>
        <dbReference type="EC" id="1.1.1.193"/>
    </reaction>
</comment>
<evidence type="ECO:0000256" key="7">
    <source>
        <dbReference type="ARBA" id="ARBA00022723"/>
    </source>
</evidence>
<feature type="binding site" evidence="17">
    <location>
        <position position="75"/>
    </location>
    <ligand>
        <name>Zn(2+)</name>
        <dbReference type="ChEBI" id="CHEBI:29105"/>
        <note>catalytic</note>
    </ligand>
</feature>
<feature type="binding site" evidence="16">
    <location>
        <position position="211"/>
    </location>
    <ligand>
        <name>NADP(+)</name>
        <dbReference type="ChEBI" id="CHEBI:58349"/>
    </ligand>
</feature>
<dbReference type="GO" id="GO:0009231">
    <property type="term" value="P:riboflavin biosynthetic process"/>
    <property type="evidence" value="ECO:0007669"/>
    <property type="project" value="UniProtKB-KW"/>
</dbReference>
<sequence>MDLSLFSDAHSLGWQAAQLASPNPPVGAVIEDSSGQVVGRGYTQAPGGAHAEVVALRQAGEKVRGGRAIVTLEPCNHTGRTGPCAEALIRAGIRRVDFLFADPNPTAEGGAATLRAAGVEVHGPYLPHPTASDEAKLPAWSAMYSVEPWLISEARQRPHVCLKMASTLDGRVAAVDGSSQWITGEPARVAVHEDRTRRDAILVGTGTIAADNPRLTARDADGQPFAEELQPLRVIMGTSDITADAAVFATPGRALHLQTRDVHEVLAELWKREVRTLLVEGGAQVAAAFMKADVVDEVQYYAAPAVLGAGVASLSDSENRLGQTIGDIRRFVPRELQVFGQDLRWTLTAPGRTP</sequence>
<keyword evidence="14 19" id="KW-0378">Hydrolase</keyword>
<protein>
    <recommendedName>
        <fullName evidence="14">Riboflavin biosynthesis protein RibD</fullName>
    </recommendedName>
    <domain>
        <recommendedName>
            <fullName evidence="14">Diaminohydroxyphosphoribosylaminopyrimidine deaminase</fullName>
            <shortName evidence="14">DRAP deaminase</shortName>
            <ecNumber evidence="14">3.5.4.26</ecNumber>
        </recommendedName>
        <alternativeName>
            <fullName evidence="14">Riboflavin-specific deaminase</fullName>
        </alternativeName>
    </domain>
    <domain>
        <recommendedName>
            <fullName evidence="14">5-amino-6-(5-phosphoribosylamino)uracil reductase</fullName>
            <ecNumber evidence="14">1.1.1.193</ecNumber>
        </recommendedName>
        <alternativeName>
            <fullName evidence="14">HTP reductase</fullName>
        </alternativeName>
    </domain>
</protein>
<name>A0A9X3LM27_9CORY</name>
<evidence type="ECO:0000256" key="10">
    <source>
        <dbReference type="ARBA" id="ARBA00023002"/>
    </source>
</evidence>
<evidence type="ECO:0000313" key="19">
    <source>
        <dbReference type="EMBL" id="MCZ9289093.1"/>
    </source>
</evidence>
<dbReference type="PANTHER" id="PTHR38011:SF7">
    <property type="entry name" value="2,5-DIAMINO-6-RIBOSYLAMINO-4(3H)-PYRIMIDINONE 5'-PHOSPHATE REDUCTASE"/>
    <property type="match status" value="1"/>
</dbReference>
<evidence type="ECO:0000256" key="5">
    <source>
        <dbReference type="ARBA" id="ARBA00007417"/>
    </source>
</evidence>
<feature type="binding site" evidence="16">
    <location>
        <position position="165"/>
    </location>
    <ligand>
        <name>NADP(+)</name>
        <dbReference type="ChEBI" id="CHEBI:58349"/>
    </ligand>
</feature>
<dbReference type="CDD" id="cd01284">
    <property type="entry name" value="Riboflavin_deaminase-reductase"/>
    <property type="match status" value="1"/>
</dbReference>
<evidence type="ECO:0000256" key="11">
    <source>
        <dbReference type="ARBA" id="ARBA00023268"/>
    </source>
</evidence>
<evidence type="ECO:0000256" key="4">
    <source>
        <dbReference type="ARBA" id="ARBA00005259"/>
    </source>
</evidence>
<dbReference type="InterPro" id="IPR002125">
    <property type="entry name" value="CMP_dCMP_dom"/>
</dbReference>
<evidence type="ECO:0000259" key="18">
    <source>
        <dbReference type="PROSITE" id="PS51747"/>
    </source>
</evidence>
<dbReference type="Gene3D" id="3.40.430.10">
    <property type="entry name" value="Dihydrofolate Reductase, subunit A"/>
    <property type="match status" value="2"/>
</dbReference>
<dbReference type="PANTHER" id="PTHR38011">
    <property type="entry name" value="DIHYDROFOLATE REDUCTASE FAMILY PROTEIN (AFU_ORTHOLOGUE AFUA_8G06820)"/>
    <property type="match status" value="1"/>
</dbReference>
<dbReference type="PROSITE" id="PS51747">
    <property type="entry name" value="CYT_DCMP_DEAMINASES_2"/>
    <property type="match status" value="1"/>
</dbReference>
<dbReference type="NCBIfam" id="TIGR00326">
    <property type="entry name" value="eubact_ribD"/>
    <property type="match status" value="1"/>
</dbReference>
<dbReference type="InterPro" id="IPR024072">
    <property type="entry name" value="DHFR-like_dom_sf"/>
</dbReference>
<feature type="binding site" evidence="16">
    <location>
        <position position="181"/>
    </location>
    <ligand>
        <name>NADP(+)</name>
        <dbReference type="ChEBI" id="CHEBI:58349"/>
    </ligand>
</feature>
<dbReference type="Proteomes" id="UP001146469">
    <property type="component" value="Unassembled WGS sequence"/>
</dbReference>
<comment type="cofactor">
    <cofactor evidence="14 17">
        <name>Zn(2+)</name>
        <dbReference type="ChEBI" id="CHEBI:29105"/>
    </cofactor>
    <text evidence="14 17">Binds 1 zinc ion.</text>
</comment>
<evidence type="ECO:0000256" key="6">
    <source>
        <dbReference type="ARBA" id="ARBA00022619"/>
    </source>
</evidence>
<comment type="pathway">
    <text evidence="2 14">Cofactor biosynthesis; riboflavin biosynthesis; 5-amino-6-(D-ribitylamino)uracil from GTP: step 2/4.</text>
</comment>
<evidence type="ECO:0000256" key="9">
    <source>
        <dbReference type="ARBA" id="ARBA00022857"/>
    </source>
</evidence>
<feature type="binding site" evidence="16">
    <location>
        <position position="218"/>
    </location>
    <ligand>
        <name>substrate</name>
    </ligand>
</feature>
<evidence type="ECO:0000256" key="13">
    <source>
        <dbReference type="ARBA" id="ARBA00049886"/>
    </source>
</evidence>
<evidence type="ECO:0000256" key="12">
    <source>
        <dbReference type="ARBA" id="ARBA00049861"/>
    </source>
</evidence>
<feature type="binding site" evidence="17">
    <location>
        <position position="50"/>
    </location>
    <ligand>
        <name>Zn(2+)</name>
        <dbReference type="ChEBI" id="CHEBI:29105"/>
        <note>catalytic</note>
    </ligand>
</feature>
<feature type="active site" description="Proton donor" evidence="15">
    <location>
        <position position="52"/>
    </location>
</feature>
<accession>A0A9X3LM27</accession>
<reference evidence="19" key="1">
    <citation type="submission" date="2022-02" db="EMBL/GenBank/DDBJ databases">
        <title>Corynebacterium sp. from urogenital microbiome.</title>
        <authorList>
            <person name="Cappelli E.A."/>
            <person name="Ribeiro T.G."/>
            <person name="Peixe L."/>
        </authorList>
    </citation>
    <scope>NUCLEOTIDE SEQUENCE</scope>
    <source>
        <strain evidence="19">C8Ua_174</strain>
    </source>
</reference>
<dbReference type="InterPro" id="IPR004794">
    <property type="entry name" value="Eubact_RibD"/>
</dbReference>
<dbReference type="InterPro" id="IPR016192">
    <property type="entry name" value="APOBEC/CMP_deaminase_Zn-bd"/>
</dbReference>
<dbReference type="PIRSF" id="PIRSF006769">
    <property type="entry name" value="RibD"/>
    <property type="match status" value="1"/>
</dbReference>
<evidence type="ECO:0000256" key="17">
    <source>
        <dbReference type="PIRSR" id="PIRSR006769-3"/>
    </source>
</evidence>
<dbReference type="SUPFAM" id="SSF53597">
    <property type="entry name" value="Dihydrofolate reductase-like"/>
    <property type="match status" value="1"/>
</dbReference>
<comment type="similarity">
    <text evidence="4 14">In the N-terminal section; belongs to the cytidine and deoxycytidylate deaminase family.</text>
</comment>
<evidence type="ECO:0000256" key="1">
    <source>
        <dbReference type="ARBA" id="ARBA00002151"/>
    </source>
</evidence>
<feature type="binding site" evidence="16">
    <location>
        <position position="238"/>
    </location>
    <ligand>
        <name>NADP(+)</name>
        <dbReference type="ChEBI" id="CHEBI:58349"/>
    </ligand>
</feature>
<evidence type="ECO:0000256" key="15">
    <source>
        <dbReference type="PIRSR" id="PIRSR006769-1"/>
    </source>
</evidence>
<feature type="binding site" evidence="16">
    <location>
        <begin position="282"/>
        <end position="288"/>
    </location>
    <ligand>
        <name>NADP(+)</name>
        <dbReference type="ChEBI" id="CHEBI:58349"/>
    </ligand>
</feature>
<dbReference type="Pfam" id="PF01872">
    <property type="entry name" value="RibD_C"/>
    <property type="match status" value="1"/>
</dbReference>
<gene>
    <name evidence="19" type="primary">ribD</name>
    <name evidence="19" type="ORF">L8V00_02550</name>
</gene>
<feature type="domain" description="CMP/dCMP-type deaminase" evidence="18">
    <location>
        <begin position="8"/>
        <end position="122"/>
    </location>
</feature>
<keyword evidence="6 14" id="KW-0686">Riboflavin biosynthesis</keyword>
<comment type="similarity">
    <text evidence="5 14">In the C-terminal section; belongs to the HTP reductase family.</text>
</comment>
<dbReference type="AlphaFoldDB" id="A0A9X3LM27"/>
<dbReference type="EC" id="3.5.4.26" evidence="14"/>
<keyword evidence="9 14" id="KW-0521">NADP</keyword>
<comment type="function">
    <text evidence="1 14">Converts 2,5-diamino-6-(ribosylamino)-4(3h)-pyrimidinone 5'-phosphate into 5-amino-6-(ribosylamino)-2,4(1h,3h)-pyrimidinedione 5'-phosphate.</text>
</comment>
<evidence type="ECO:0000256" key="3">
    <source>
        <dbReference type="ARBA" id="ARBA00004910"/>
    </source>
</evidence>
<keyword evidence="10 14" id="KW-0560">Oxidoreductase</keyword>
<comment type="pathway">
    <text evidence="3 14">Cofactor biosynthesis; riboflavin biosynthesis; 5-amino-6-(D-ribitylamino)uracil from GTP: step 3/4.</text>
</comment>
<proteinExistence type="inferred from homology"/>
<feature type="binding site" evidence="16">
    <location>
        <position position="280"/>
    </location>
    <ligand>
        <name>substrate</name>
    </ligand>
</feature>
<dbReference type="SUPFAM" id="SSF53927">
    <property type="entry name" value="Cytidine deaminase-like"/>
    <property type="match status" value="1"/>
</dbReference>
<dbReference type="GO" id="GO:0008703">
    <property type="term" value="F:5-amino-6-(5-phosphoribosylamino)uracil reductase activity"/>
    <property type="evidence" value="ECO:0007669"/>
    <property type="project" value="UniProtKB-EC"/>
</dbReference>
<comment type="caution">
    <text evidence="19">The sequence shown here is derived from an EMBL/GenBank/DDBJ whole genome shotgun (WGS) entry which is preliminary data.</text>
</comment>
<keyword evidence="20" id="KW-1185">Reference proteome</keyword>
<feature type="binding site" evidence="16">
    <location>
        <position position="207"/>
    </location>
    <ligand>
        <name>NADP(+)</name>
        <dbReference type="ChEBI" id="CHEBI:58349"/>
    </ligand>
</feature>
<keyword evidence="7 14" id="KW-0479">Metal-binding</keyword>
<dbReference type="RefSeq" id="WP_070487522.1">
    <property type="nucleotide sequence ID" value="NZ_JAKMUT010000002.1"/>
</dbReference>
<dbReference type="Gene3D" id="3.40.140.10">
    <property type="entry name" value="Cytidine Deaminase, domain 2"/>
    <property type="match status" value="1"/>
</dbReference>
<dbReference type="InterPro" id="IPR016193">
    <property type="entry name" value="Cytidine_deaminase-like"/>
</dbReference>
<comment type="catalytic activity">
    <reaction evidence="13 14">
        <text>2,5-diamino-6-hydroxy-4-(5-phosphoribosylamino)-pyrimidine + H2O + H(+) = 5-amino-6-(5-phospho-D-ribosylamino)uracil + NH4(+)</text>
        <dbReference type="Rhea" id="RHEA:21868"/>
        <dbReference type="ChEBI" id="CHEBI:15377"/>
        <dbReference type="ChEBI" id="CHEBI:15378"/>
        <dbReference type="ChEBI" id="CHEBI:28938"/>
        <dbReference type="ChEBI" id="CHEBI:58453"/>
        <dbReference type="ChEBI" id="CHEBI:58614"/>
        <dbReference type="EC" id="3.5.4.26"/>
    </reaction>
</comment>
<dbReference type="Pfam" id="PF00383">
    <property type="entry name" value="dCMP_cyt_deam_1"/>
    <property type="match status" value="1"/>
</dbReference>
<evidence type="ECO:0000256" key="14">
    <source>
        <dbReference type="PIRNR" id="PIRNR006769"/>
    </source>
</evidence>
<feature type="binding site" evidence="16">
    <location>
        <position position="195"/>
    </location>
    <ligand>
        <name>NADP(+)</name>
        <dbReference type="ChEBI" id="CHEBI:58349"/>
    </ligand>
</feature>
<feature type="binding site" evidence="16">
    <location>
        <position position="179"/>
    </location>
    <ligand>
        <name>substrate</name>
    </ligand>
</feature>
<dbReference type="InterPro" id="IPR002734">
    <property type="entry name" value="RibDG_C"/>
</dbReference>
<dbReference type="EMBL" id="JAKMUT010000002">
    <property type="protein sequence ID" value="MCZ9289093.1"/>
    <property type="molecule type" value="Genomic_DNA"/>
</dbReference>